<dbReference type="Gene3D" id="3.40.50.1820">
    <property type="entry name" value="alpha/beta hydrolase"/>
    <property type="match status" value="2"/>
</dbReference>
<dbReference type="GO" id="GO:0016787">
    <property type="term" value="F:hydrolase activity"/>
    <property type="evidence" value="ECO:0007669"/>
    <property type="project" value="UniProtKB-KW"/>
</dbReference>
<dbReference type="EMBL" id="JAPYKS010000007">
    <property type="protein sequence ID" value="MEI9409360.1"/>
    <property type="molecule type" value="Genomic_DNA"/>
</dbReference>
<feature type="domain" description="AB hydrolase-1" evidence="3">
    <location>
        <begin position="320"/>
        <end position="420"/>
    </location>
</feature>
<organism evidence="5 6">
    <name type="scientific">Mesorhizobium salmacidum</name>
    <dbReference type="NCBI Taxonomy" id="3015171"/>
    <lineage>
        <taxon>Bacteria</taxon>
        <taxon>Pseudomonadati</taxon>
        <taxon>Pseudomonadota</taxon>
        <taxon>Alphaproteobacteria</taxon>
        <taxon>Hyphomicrobiales</taxon>
        <taxon>Phyllobacteriaceae</taxon>
        <taxon>Mesorhizobium</taxon>
    </lineage>
</organism>
<dbReference type="InterPro" id="IPR050261">
    <property type="entry name" value="FrsA_esterase"/>
</dbReference>
<evidence type="ECO:0000313" key="5">
    <source>
        <dbReference type="EMBL" id="MEI9409360.1"/>
    </source>
</evidence>
<evidence type="ECO:0000313" key="6">
    <source>
        <dbReference type="Proteomes" id="UP001387293"/>
    </source>
</evidence>
<dbReference type="InterPro" id="IPR022742">
    <property type="entry name" value="Hydrolase_4"/>
</dbReference>
<accession>A0ABU8KW84</accession>
<comment type="similarity">
    <text evidence="1">Belongs to the AB hydrolase superfamily. FUS2 hydrolase family.</text>
</comment>
<comment type="caution">
    <text evidence="5">The sequence shown here is derived from an EMBL/GenBank/DDBJ whole genome shotgun (WGS) entry which is preliminary data.</text>
</comment>
<protein>
    <submittedName>
        <fullName evidence="5">Alpha/beta fold hydrolase</fullName>
    </submittedName>
</protein>
<dbReference type="Pfam" id="PF00561">
    <property type="entry name" value="Abhydrolase_1"/>
    <property type="match status" value="1"/>
</dbReference>
<dbReference type="InterPro" id="IPR029058">
    <property type="entry name" value="AB_hydrolase_fold"/>
</dbReference>
<reference evidence="5 6" key="1">
    <citation type="submission" date="2022-12" db="EMBL/GenBank/DDBJ databases">
        <authorList>
            <person name="Muema E."/>
        </authorList>
    </citation>
    <scope>NUCLEOTIDE SEQUENCE [LARGE SCALE GENOMIC DNA]</scope>
    <source>
        <strain evidence="6">1326</strain>
    </source>
</reference>
<feature type="region of interest" description="Disordered" evidence="2">
    <location>
        <begin position="435"/>
        <end position="459"/>
    </location>
</feature>
<keyword evidence="6" id="KW-1185">Reference proteome</keyword>
<keyword evidence="5" id="KW-0378">Hydrolase</keyword>
<evidence type="ECO:0000256" key="1">
    <source>
        <dbReference type="ARBA" id="ARBA00038115"/>
    </source>
</evidence>
<evidence type="ECO:0000259" key="3">
    <source>
        <dbReference type="Pfam" id="PF00561"/>
    </source>
</evidence>
<dbReference type="Proteomes" id="UP001387293">
    <property type="component" value="Unassembled WGS sequence"/>
</dbReference>
<dbReference type="RefSeq" id="WP_337106325.1">
    <property type="nucleotide sequence ID" value="NZ_JAPYKS010000007.1"/>
</dbReference>
<dbReference type="InterPro" id="IPR000073">
    <property type="entry name" value="AB_hydrolase_1"/>
</dbReference>
<name>A0ABU8KW84_9HYPH</name>
<dbReference type="PANTHER" id="PTHR22946">
    <property type="entry name" value="DIENELACTONE HYDROLASE DOMAIN-CONTAINING PROTEIN-RELATED"/>
    <property type="match status" value="1"/>
</dbReference>
<evidence type="ECO:0000259" key="4">
    <source>
        <dbReference type="Pfam" id="PF12146"/>
    </source>
</evidence>
<evidence type="ECO:0000256" key="2">
    <source>
        <dbReference type="SAM" id="MobiDB-lite"/>
    </source>
</evidence>
<gene>
    <name evidence="5" type="ORF">O7A60_11350</name>
</gene>
<feature type="domain" description="Serine aminopeptidase S33" evidence="4">
    <location>
        <begin position="23"/>
        <end position="148"/>
    </location>
</feature>
<dbReference type="SUPFAM" id="SSF53474">
    <property type="entry name" value="alpha/beta-Hydrolases"/>
    <property type="match status" value="2"/>
</dbReference>
<proteinExistence type="inferred from homology"/>
<sequence>MRPIVFEGTVGWVHPAGGSRGVVIAGAHGFEDLCSRRFLTLMARRLAQAGLPVLQFDYPGCGDATGDHTEPHRVAAWVSSIETAIGRLKAETGVTDVLVIGFRLGALLAPSAIVGRDDVAGLALLAPPLSGKAYVREMAGLARMIDAALPPYGTEVEPFDGIETAGFRISAETIADLRTLEWRELVGSLCQDILLVTTQPATSHSALAEGVAAAGGSARIETFAGFARLMSNPTANDIPQSTLEMVVRWAVERRKPVGAASHEPVATAPVFLAEGGYNEWPLVLAPAPEICGVLCMPAQAKPQGQVALILNAGAIPHIGWARGAVDMARSLARDGIASLRVDLPGLGQSGTPDEKRLFLYDERGRDDMLRIVNWLEQYGFDQVSAIGTCAGAYQAFHAARFDRRIASLTMVNPLCFAWNSSYALDMELSKVRDNARGSLKPEDGAGEADVAEPHSHGTALRSPRLKALLSRLGGRALRFGLELSKSTTSNFWRRRGSGSQSVETWMRNLTAHGTRVLVVSAENDRSLDEIARHFGPDGERLRRMQGITLVRLDAADHTLTPAHARSRLVEHVTELLSPAADGR</sequence>
<dbReference type="Pfam" id="PF12146">
    <property type="entry name" value="Hydrolase_4"/>
    <property type="match status" value="1"/>
</dbReference>